<name>A0ACC2UV51_9TREE</name>
<dbReference type="Proteomes" id="UP001241377">
    <property type="component" value="Unassembled WGS sequence"/>
</dbReference>
<organism evidence="1 2">
    <name type="scientific">Naganishia cerealis</name>
    <dbReference type="NCBI Taxonomy" id="610337"/>
    <lineage>
        <taxon>Eukaryota</taxon>
        <taxon>Fungi</taxon>
        <taxon>Dikarya</taxon>
        <taxon>Basidiomycota</taxon>
        <taxon>Agaricomycotina</taxon>
        <taxon>Tremellomycetes</taxon>
        <taxon>Filobasidiales</taxon>
        <taxon>Filobasidiaceae</taxon>
        <taxon>Naganishia</taxon>
    </lineage>
</organism>
<sequence length="331" mass="36614">MQRVNQRLAVQVMQECRKKGFGYEEYKKELKRQLAEHQAALLKKHNCHPLATGLLPAFIHIPIFLLLSLTIRQAAALATPAPIDPSSLETTADVLTSLPAHASFANEHVLWLSSLIDPDPSLIIPLAVGLMAFANVEVMQNWRGATSAAAGEPTVQPIDPKVASSTVSAAQTPLAQQQKPAKLKPNFGRISSVQKRSIIQDETAAGNMTPAEQRKRELLEKGGTMRERVVGNVMRILAVVMVGIAAELPAVRRLLPPRRVQKKERGLLINLVWGISPQIRRSLFTGLHRPGIPWCRISFWGTSINARPREWLRELDLCESKTSSFHVVTVI</sequence>
<dbReference type="EMBL" id="JASBWR010000159">
    <property type="protein sequence ID" value="KAJ9090924.1"/>
    <property type="molecule type" value="Genomic_DNA"/>
</dbReference>
<evidence type="ECO:0000313" key="2">
    <source>
        <dbReference type="Proteomes" id="UP001241377"/>
    </source>
</evidence>
<protein>
    <submittedName>
        <fullName evidence="1">Uncharacterized protein</fullName>
    </submittedName>
</protein>
<evidence type="ECO:0000313" key="1">
    <source>
        <dbReference type="EMBL" id="KAJ9090924.1"/>
    </source>
</evidence>
<reference evidence="1" key="1">
    <citation type="submission" date="2023-04" db="EMBL/GenBank/DDBJ databases">
        <title>Draft Genome sequencing of Naganishia species isolated from polar environments using Oxford Nanopore Technology.</title>
        <authorList>
            <person name="Leo P."/>
            <person name="Venkateswaran K."/>
        </authorList>
    </citation>
    <scope>NUCLEOTIDE SEQUENCE</scope>
    <source>
        <strain evidence="1">MNA-CCFEE 5261</strain>
    </source>
</reference>
<proteinExistence type="predicted"/>
<keyword evidence="2" id="KW-1185">Reference proteome</keyword>
<accession>A0ACC2UV51</accession>
<comment type="caution">
    <text evidence="1">The sequence shown here is derived from an EMBL/GenBank/DDBJ whole genome shotgun (WGS) entry which is preliminary data.</text>
</comment>
<gene>
    <name evidence="1" type="ORF">QFC19_009350</name>
</gene>